<dbReference type="Proteomes" id="UP000092445">
    <property type="component" value="Unassembled WGS sequence"/>
</dbReference>
<dbReference type="AlphaFoldDB" id="A0A1A9ZFG4"/>
<protein>
    <submittedName>
        <fullName evidence="2">Uncharacterized protein</fullName>
    </submittedName>
</protein>
<keyword evidence="1" id="KW-0472">Membrane</keyword>
<keyword evidence="3" id="KW-1185">Reference proteome</keyword>
<dbReference type="VEuPathDB" id="VectorBase:GPAI012947"/>
<keyword evidence="1" id="KW-0812">Transmembrane</keyword>
<sequence>MSCLDRFRKFIGAARVLARFCACDMFDETYTMFNPFFMVLLGFLAIYTVCFVYTIYDGFVINNDWTIILQCLTIGAMALQAISKYAFYYIHRTTLRKVVKHLDEIYGEYQNRGA</sequence>
<dbReference type="EnsemblMetazoa" id="GPAI012947-RA">
    <property type="protein sequence ID" value="GPAI012947-PA"/>
    <property type="gene ID" value="GPAI012947"/>
</dbReference>
<accession>A0A1A9ZFG4</accession>
<feature type="transmembrane region" description="Helical" evidence="1">
    <location>
        <begin position="35"/>
        <end position="55"/>
    </location>
</feature>
<evidence type="ECO:0000313" key="3">
    <source>
        <dbReference type="Proteomes" id="UP000092445"/>
    </source>
</evidence>
<reference evidence="2" key="2">
    <citation type="submission" date="2020-05" db="UniProtKB">
        <authorList>
            <consortium name="EnsemblMetazoa"/>
        </authorList>
    </citation>
    <scope>IDENTIFICATION</scope>
    <source>
        <strain evidence="2">IAEA</strain>
    </source>
</reference>
<organism evidence="2 3">
    <name type="scientific">Glossina pallidipes</name>
    <name type="common">Tsetse fly</name>
    <dbReference type="NCBI Taxonomy" id="7398"/>
    <lineage>
        <taxon>Eukaryota</taxon>
        <taxon>Metazoa</taxon>
        <taxon>Ecdysozoa</taxon>
        <taxon>Arthropoda</taxon>
        <taxon>Hexapoda</taxon>
        <taxon>Insecta</taxon>
        <taxon>Pterygota</taxon>
        <taxon>Neoptera</taxon>
        <taxon>Endopterygota</taxon>
        <taxon>Diptera</taxon>
        <taxon>Brachycera</taxon>
        <taxon>Muscomorpha</taxon>
        <taxon>Hippoboscoidea</taxon>
        <taxon>Glossinidae</taxon>
        <taxon>Glossina</taxon>
    </lineage>
</organism>
<evidence type="ECO:0000313" key="2">
    <source>
        <dbReference type="EnsemblMetazoa" id="GPAI012947-PA"/>
    </source>
</evidence>
<evidence type="ECO:0000256" key="1">
    <source>
        <dbReference type="SAM" id="Phobius"/>
    </source>
</evidence>
<keyword evidence="1" id="KW-1133">Transmembrane helix</keyword>
<feature type="transmembrane region" description="Helical" evidence="1">
    <location>
        <begin position="67"/>
        <end position="90"/>
    </location>
</feature>
<reference evidence="3" key="1">
    <citation type="submission" date="2014-03" db="EMBL/GenBank/DDBJ databases">
        <authorList>
            <person name="Aksoy S."/>
            <person name="Warren W."/>
            <person name="Wilson R.K."/>
        </authorList>
    </citation>
    <scope>NUCLEOTIDE SEQUENCE [LARGE SCALE GENOMIC DNA]</scope>
    <source>
        <strain evidence="3">IAEA</strain>
    </source>
</reference>
<proteinExistence type="predicted"/>
<name>A0A1A9ZFG4_GLOPL</name>